<reference evidence="2 3" key="1">
    <citation type="submission" date="2019-02" db="EMBL/GenBank/DDBJ databases">
        <title>Deep-cultivation of Planctomycetes and their phenomic and genomic characterization uncovers novel biology.</title>
        <authorList>
            <person name="Wiegand S."/>
            <person name="Jogler M."/>
            <person name="Boedeker C."/>
            <person name="Pinto D."/>
            <person name="Vollmers J."/>
            <person name="Rivas-Marin E."/>
            <person name="Kohn T."/>
            <person name="Peeters S.H."/>
            <person name="Heuer A."/>
            <person name="Rast P."/>
            <person name="Oberbeckmann S."/>
            <person name="Bunk B."/>
            <person name="Jeske O."/>
            <person name="Meyerdierks A."/>
            <person name="Storesund J.E."/>
            <person name="Kallscheuer N."/>
            <person name="Luecker S."/>
            <person name="Lage O.M."/>
            <person name="Pohl T."/>
            <person name="Merkel B.J."/>
            <person name="Hornburger P."/>
            <person name="Mueller R.-W."/>
            <person name="Bruemmer F."/>
            <person name="Labrenz M."/>
            <person name="Spormann A.M."/>
            <person name="Op den Camp H."/>
            <person name="Overmann J."/>
            <person name="Amann R."/>
            <person name="Jetten M.S.M."/>
            <person name="Mascher T."/>
            <person name="Medema M.H."/>
            <person name="Devos D.P."/>
            <person name="Kaster A.-K."/>
            <person name="Ovreas L."/>
            <person name="Rohde M."/>
            <person name="Galperin M.Y."/>
            <person name="Jogler C."/>
        </authorList>
    </citation>
    <scope>NUCLEOTIDE SEQUENCE [LARGE SCALE GENOMIC DNA]</scope>
    <source>
        <strain evidence="2 3">Spa11</strain>
    </source>
</reference>
<accession>A0A518KCV5</accession>
<keyword evidence="3" id="KW-1185">Reference proteome</keyword>
<keyword evidence="1" id="KW-0472">Membrane</keyword>
<sequence length="118" mass="12199">MRPTSPSNRISRYYQSAAGLPLTHEPFAPVPPVVGRLDRPSRQVGGRIAGMAASVLQLAISALCVAGAVSTWLGHPLGISLTMAVFLGGLMFGTVSLLQLYSALAGTAGDTSLVAYDD</sequence>
<feature type="transmembrane region" description="Helical" evidence="1">
    <location>
        <begin position="79"/>
        <end position="98"/>
    </location>
</feature>
<protein>
    <submittedName>
        <fullName evidence="2">Uncharacterized protein</fullName>
    </submittedName>
</protein>
<gene>
    <name evidence="2" type="ORF">Spa11_38350</name>
</gene>
<feature type="transmembrane region" description="Helical" evidence="1">
    <location>
        <begin position="48"/>
        <end position="73"/>
    </location>
</feature>
<evidence type="ECO:0000313" key="3">
    <source>
        <dbReference type="Proteomes" id="UP000316426"/>
    </source>
</evidence>
<keyword evidence="1" id="KW-0812">Transmembrane</keyword>
<evidence type="ECO:0000313" key="2">
    <source>
        <dbReference type="EMBL" id="QDV75615.1"/>
    </source>
</evidence>
<name>A0A518KCV5_9BACT</name>
<proteinExistence type="predicted"/>
<dbReference type="KEGG" id="bmei:Spa11_38350"/>
<dbReference type="EMBL" id="CP036349">
    <property type="protein sequence ID" value="QDV75615.1"/>
    <property type="molecule type" value="Genomic_DNA"/>
</dbReference>
<keyword evidence="1" id="KW-1133">Transmembrane helix</keyword>
<dbReference type="Proteomes" id="UP000316426">
    <property type="component" value="Chromosome"/>
</dbReference>
<dbReference type="AlphaFoldDB" id="A0A518KCV5"/>
<evidence type="ECO:0000256" key="1">
    <source>
        <dbReference type="SAM" id="Phobius"/>
    </source>
</evidence>
<organism evidence="2 3">
    <name type="scientific">Botrimarina mediterranea</name>
    <dbReference type="NCBI Taxonomy" id="2528022"/>
    <lineage>
        <taxon>Bacteria</taxon>
        <taxon>Pseudomonadati</taxon>
        <taxon>Planctomycetota</taxon>
        <taxon>Planctomycetia</taxon>
        <taxon>Pirellulales</taxon>
        <taxon>Lacipirellulaceae</taxon>
        <taxon>Botrimarina</taxon>
    </lineage>
</organism>